<protein>
    <submittedName>
        <fullName evidence="1">Uncharacterized protein</fullName>
    </submittedName>
</protein>
<evidence type="ECO:0000313" key="2">
    <source>
        <dbReference type="Proteomes" id="UP001208624"/>
    </source>
</evidence>
<feature type="non-terminal residue" evidence="1">
    <location>
        <position position="1"/>
    </location>
</feature>
<sequence length="34" mass="3793">LDRNYNATAAVYQKVVTLEDKLAEKPATGKSRKN</sequence>
<name>A0AAP3A2B7_ECOLX</name>
<proteinExistence type="predicted"/>
<dbReference type="AlphaFoldDB" id="A0AAP3A2B7"/>
<evidence type="ECO:0000313" key="1">
    <source>
        <dbReference type="EMBL" id="MCV5625013.1"/>
    </source>
</evidence>
<dbReference type="EMBL" id="JAOVKC010000094">
    <property type="protein sequence ID" value="MCV5625013.1"/>
    <property type="molecule type" value="Genomic_DNA"/>
</dbReference>
<comment type="caution">
    <text evidence="1">The sequence shown here is derived from an EMBL/GenBank/DDBJ whole genome shotgun (WGS) entry which is preliminary data.</text>
</comment>
<dbReference type="Proteomes" id="UP001208624">
    <property type="component" value="Unassembled WGS sequence"/>
</dbReference>
<organism evidence="1 2">
    <name type="scientific">Escherichia coli</name>
    <dbReference type="NCBI Taxonomy" id="562"/>
    <lineage>
        <taxon>Bacteria</taxon>
        <taxon>Pseudomonadati</taxon>
        <taxon>Pseudomonadota</taxon>
        <taxon>Gammaproteobacteria</taxon>
        <taxon>Enterobacterales</taxon>
        <taxon>Enterobacteriaceae</taxon>
        <taxon>Escherichia</taxon>
    </lineage>
</organism>
<accession>A0AAP3A2B7</accession>
<gene>
    <name evidence="1" type="ORF">OFN31_25400</name>
</gene>
<reference evidence="1" key="1">
    <citation type="submission" date="2023-06" db="EMBL/GenBank/DDBJ databases">
        <title>Deciphering the underlying mechanisms mediating the transmission of blaNDM gene from human to animals in China.</title>
        <authorList>
            <person name="Chen K."/>
            <person name="Chen S."/>
        </authorList>
    </citation>
    <scope>NUCLEOTIDE SEQUENCE</scope>
    <source>
        <strain evidence="1">1199</strain>
    </source>
</reference>